<comment type="caution">
    <text evidence="2">The sequence shown here is derived from an EMBL/GenBank/DDBJ whole genome shotgun (WGS) entry which is preliminary data.</text>
</comment>
<proteinExistence type="predicted"/>
<protein>
    <submittedName>
        <fullName evidence="2">P-loop NTPase fold protein</fullName>
    </submittedName>
</protein>
<dbReference type="RefSeq" id="WP_337715386.1">
    <property type="nucleotide sequence ID" value="NZ_JBBEUB010000001.1"/>
</dbReference>
<feature type="domain" description="KAP NTPase" evidence="1">
    <location>
        <begin position="30"/>
        <end position="273"/>
    </location>
</feature>
<dbReference type="Gene3D" id="3.40.50.300">
    <property type="entry name" value="P-loop containing nucleotide triphosphate hydrolases"/>
    <property type="match status" value="1"/>
</dbReference>
<dbReference type="InterPro" id="IPR011646">
    <property type="entry name" value="KAP_P-loop"/>
</dbReference>
<reference evidence="2 3" key="1">
    <citation type="submission" date="2024-03" db="EMBL/GenBank/DDBJ databases">
        <title>Sequence of Lycoming College Course Isolates.</title>
        <authorList>
            <person name="Plotts O."/>
            <person name="Newman J."/>
        </authorList>
    </citation>
    <scope>NUCLEOTIDE SEQUENCE [LARGE SCALE GENOMIC DNA]</scope>
    <source>
        <strain evidence="2 3">CJB-3</strain>
    </source>
</reference>
<evidence type="ECO:0000313" key="3">
    <source>
        <dbReference type="Proteomes" id="UP001378956"/>
    </source>
</evidence>
<dbReference type="Pfam" id="PF07693">
    <property type="entry name" value="KAP_NTPase"/>
    <property type="match status" value="1"/>
</dbReference>
<evidence type="ECO:0000259" key="1">
    <source>
        <dbReference type="Pfam" id="PF07693"/>
    </source>
</evidence>
<organism evidence="2 3">
    <name type="scientific">Pedobacter panaciterrae</name>
    <dbReference type="NCBI Taxonomy" id="363849"/>
    <lineage>
        <taxon>Bacteria</taxon>
        <taxon>Pseudomonadati</taxon>
        <taxon>Bacteroidota</taxon>
        <taxon>Sphingobacteriia</taxon>
        <taxon>Sphingobacteriales</taxon>
        <taxon>Sphingobacteriaceae</taxon>
        <taxon>Pedobacter</taxon>
    </lineage>
</organism>
<dbReference type="Proteomes" id="UP001378956">
    <property type="component" value="Unassembled WGS sequence"/>
</dbReference>
<name>A0ABU8NHH9_9SPHI</name>
<dbReference type="InterPro" id="IPR027417">
    <property type="entry name" value="P-loop_NTPase"/>
</dbReference>
<gene>
    <name evidence="2" type="ORF">WAE58_04300</name>
</gene>
<keyword evidence="3" id="KW-1185">Reference proteome</keyword>
<dbReference type="EMBL" id="JBBEUB010000001">
    <property type="protein sequence ID" value="MEJ2901627.1"/>
    <property type="molecule type" value="Genomic_DNA"/>
</dbReference>
<dbReference type="SUPFAM" id="SSF52540">
    <property type="entry name" value="P-loop containing nucleoside triphosphate hydrolases"/>
    <property type="match status" value="1"/>
</dbReference>
<sequence length="530" mass="61590">MAKSSKIIIPTDKVTENLTDHLALEGNKRIVFSAPFGAGKSYFLERFFNDEQRKMLNITLHPIDYSVASNEDIFELIKHDILKALMEKYLDDLRLEKEDFTRLLIIQEFIRNKMDLIGLAKSVLSKLSSEAEAVNEVVEKVKSTKGAFKKFEKTVKIDEQQVIIEYISELQLKTGSVRENDAMTAMIKDFVQRIKSANANQPFVLILDDLDRLDPDHVFRLFNLFTAHHDSKTEVNKFDFDQLIFVCDINNIYHMFIHKYGANVDFSGYIDKFYSSHIFNFDFKRYLTSKIQDLILAKFNFDKEFGNKGAGLNLHDSYNIKDKSPNFKTCLFYVIEFLVAHDRIRIRNFERFQSFVLPNYEIVTGNGRKQNSYEFAFLVMASVFQQFFPRFAELEAALQYAGEKFAGDYTTDAENLYYDDSGIHSMIIEYCLPFVLPAKDVFHREIASTQHSYDMKSESGQDIRLEYVSARMSRLRLKKILIPKISAVGLPTPDTEIETISYEPAVRPNPFWFLLLAVRNCIENNYLRNP</sequence>
<accession>A0ABU8NHH9</accession>
<evidence type="ECO:0000313" key="2">
    <source>
        <dbReference type="EMBL" id="MEJ2901627.1"/>
    </source>
</evidence>